<accession>A0A0C5W5C1</accession>
<keyword evidence="2" id="KW-1185">Reference proteome</keyword>
<dbReference type="AlphaFoldDB" id="A0A0C5W5C1"/>
<dbReference type="EMBL" id="CP007202">
    <property type="protein sequence ID" value="AJR02328.1"/>
    <property type="molecule type" value="Genomic_DNA"/>
</dbReference>
<reference evidence="1 2" key="1">
    <citation type="submission" date="2014-02" db="EMBL/GenBank/DDBJ databases">
        <authorList>
            <person name="Young C.-C."/>
            <person name="Hameed A."/>
            <person name="Huang H.-C."/>
            <person name="Shahina M."/>
        </authorList>
    </citation>
    <scope>NUCLEOTIDE SEQUENCE [LARGE SCALE GENOMIC DNA]</scope>
    <source>
        <strain evidence="1 2">CC-SAMT-1</strain>
    </source>
</reference>
<name>A0A0C5W5C1_9FLAO</name>
<proteinExistence type="predicted"/>
<evidence type="ECO:0000313" key="2">
    <source>
        <dbReference type="Proteomes" id="UP000032229"/>
    </source>
</evidence>
<dbReference type="RefSeq" id="WP_044637007.1">
    <property type="nucleotide sequence ID" value="NZ_CP007202.1"/>
</dbReference>
<dbReference type="HOGENOM" id="CLU_123788_2_0_10"/>
<gene>
    <name evidence="1" type="ORF">AW14_00390</name>
</gene>
<organism evidence="1 2">
    <name type="scientific">Siansivirga zeaxanthinifaciens CC-SAMT-1</name>
    <dbReference type="NCBI Taxonomy" id="1454006"/>
    <lineage>
        <taxon>Bacteria</taxon>
        <taxon>Pseudomonadati</taxon>
        <taxon>Bacteroidota</taxon>
        <taxon>Flavobacteriia</taxon>
        <taxon>Flavobacteriales</taxon>
        <taxon>Flavobacteriaceae</taxon>
        <taxon>Siansivirga</taxon>
    </lineage>
</organism>
<sequence length="152" mass="17787">MKTLLIIAIALISFHGIAQEKKERPNREDRHAIMKDLTPEEAAELRTKHMTLHLDLNTDQQKKIFALNLENAKMRQSIMEAHKAQKEAGNMQKPSKEAMLKRQNNKLDHQIAMKAKMKNILDENQYAKWEKGLERMAVNKNLKKKDSYKNRI</sequence>
<evidence type="ECO:0000313" key="1">
    <source>
        <dbReference type="EMBL" id="AJR02328.1"/>
    </source>
</evidence>
<dbReference type="Proteomes" id="UP000032229">
    <property type="component" value="Chromosome"/>
</dbReference>
<protein>
    <submittedName>
        <fullName evidence="1">Uncharacterized protein</fullName>
    </submittedName>
</protein>
<dbReference type="KEGG" id="sze:AW14_00390"/>
<dbReference type="OrthoDB" id="956918at2"/>
<dbReference type="STRING" id="1454006.AW14_00390"/>